<feature type="non-terminal residue" evidence="2">
    <location>
        <position position="1"/>
    </location>
</feature>
<organism evidence="2 3">
    <name type="scientific">Trifolium medium</name>
    <dbReference type="NCBI Taxonomy" id="97028"/>
    <lineage>
        <taxon>Eukaryota</taxon>
        <taxon>Viridiplantae</taxon>
        <taxon>Streptophyta</taxon>
        <taxon>Embryophyta</taxon>
        <taxon>Tracheophyta</taxon>
        <taxon>Spermatophyta</taxon>
        <taxon>Magnoliopsida</taxon>
        <taxon>eudicotyledons</taxon>
        <taxon>Gunneridae</taxon>
        <taxon>Pentapetalae</taxon>
        <taxon>rosids</taxon>
        <taxon>fabids</taxon>
        <taxon>Fabales</taxon>
        <taxon>Fabaceae</taxon>
        <taxon>Papilionoideae</taxon>
        <taxon>50 kb inversion clade</taxon>
        <taxon>NPAAA clade</taxon>
        <taxon>Hologalegina</taxon>
        <taxon>IRL clade</taxon>
        <taxon>Trifolieae</taxon>
        <taxon>Trifolium</taxon>
    </lineage>
</organism>
<evidence type="ECO:0000313" key="3">
    <source>
        <dbReference type="Proteomes" id="UP000265520"/>
    </source>
</evidence>
<reference evidence="2 3" key="1">
    <citation type="journal article" date="2018" name="Front. Plant Sci.">
        <title>Red Clover (Trifolium pratense) and Zigzag Clover (T. medium) - A Picture of Genomic Similarities and Differences.</title>
        <authorList>
            <person name="Dluhosova J."/>
            <person name="Istvanek J."/>
            <person name="Nedelnik J."/>
            <person name="Repkova J."/>
        </authorList>
    </citation>
    <scope>NUCLEOTIDE SEQUENCE [LARGE SCALE GENOMIC DNA]</scope>
    <source>
        <strain evidence="3">cv. 10/8</strain>
        <tissue evidence="2">Leaf</tissue>
    </source>
</reference>
<dbReference type="Proteomes" id="UP000265520">
    <property type="component" value="Unassembled WGS sequence"/>
</dbReference>
<keyword evidence="1" id="KW-0175">Coiled coil</keyword>
<sequence>PGRLHCHGRTTTPTLLKRNEEIAKLKREHADEVKQLIQEMQEKHRQDKEATERKLQLLLKVIVSQNTADLDMEALAALISAPTADANSVLRSSTSTHAPNDNQLSICLMWHHAGCCSAASGCCCLLHLVVVLLCWSAASAYVFCDWNVII</sequence>
<evidence type="ECO:0000313" key="2">
    <source>
        <dbReference type="EMBL" id="MCI06712.1"/>
    </source>
</evidence>
<accession>A0A392P4N1</accession>
<keyword evidence="3" id="KW-1185">Reference proteome</keyword>
<evidence type="ECO:0000256" key="1">
    <source>
        <dbReference type="SAM" id="Coils"/>
    </source>
</evidence>
<name>A0A392P4N1_9FABA</name>
<proteinExistence type="predicted"/>
<feature type="coiled-coil region" evidence="1">
    <location>
        <begin position="19"/>
        <end position="53"/>
    </location>
</feature>
<dbReference type="EMBL" id="LXQA010062779">
    <property type="protein sequence ID" value="MCI06712.1"/>
    <property type="molecule type" value="Genomic_DNA"/>
</dbReference>
<protein>
    <submittedName>
        <fullName evidence="2">Uncharacterized protein</fullName>
    </submittedName>
</protein>
<comment type="caution">
    <text evidence="2">The sequence shown here is derived from an EMBL/GenBank/DDBJ whole genome shotgun (WGS) entry which is preliminary data.</text>
</comment>
<dbReference type="AlphaFoldDB" id="A0A392P4N1"/>